<keyword evidence="4 6" id="KW-1133">Transmembrane helix</keyword>
<protein>
    <submittedName>
        <fullName evidence="7">Energy-coupling factor transporter transmembrane component T</fullName>
    </submittedName>
</protein>
<feature type="transmembrane region" description="Helical" evidence="6">
    <location>
        <begin position="253"/>
        <end position="272"/>
    </location>
</feature>
<evidence type="ECO:0000256" key="3">
    <source>
        <dbReference type="ARBA" id="ARBA00022692"/>
    </source>
</evidence>
<keyword evidence="5 6" id="KW-0472">Membrane</keyword>
<name>A0ABW1RZ66_9LACO</name>
<proteinExistence type="predicted"/>
<dbReference type="Proteomes" id="UP001596282">
    <property type="component" value="Unassembled WGS sequence"/>
</dbReference>
<dbReference type="Pfam" id="PF02361">
    <property type="entry name" value="CbiQ"/>
    <property type="match status" value="1"/>
</dbReference>
<sequence>MIPNLKTKPLPTWLTVPNHPVKSKRRASMQFLSRNQHHLRHLLQRLAQPAPVQPSSWPLSPQINLLRLGLVLLLIASVHSFVWLWGLALLLGLQLLLLPPRQLRYFIRRWLLSCCIAVIIVLPSYWLAGPATVVFFGVKTSLMLANAQYFRLTTTFQDVLAGLKAWHCPNVLIMTLAIAMIYLRMLGQHLLLTTEALDLRLVAPTRHPYRLIGALFGNLYLKSYAYALELYAAMEARGFNGHYAKPVGTASHWRDYLSLSPVLILMGLLLFGGH</sequence>
<feature type="transmembrane region" description="Helical" evidence="6">
    <location>
        <begin position="110"/>
        <end position="127"/>
    </location>
</feature>
<evidence type="ECO:0000313" key="8">
    <source>
        <dbReference type="Proteomes" id="UP001596282"/>
    </source>
</evidence>
<organism evidence="7 8">
    <name type="scientific">Lactiplantibacillus daowaiensis</name>
    <dbReference type="NCBI Taxonomy" id="2559918"/>
    <lineage>
        <taxon>Bacteria</taxon>
        <taxon>Bacillati</taxon>
        <taxon>Bacillota</taxon>
        <taxon>Bacilli</taxon>
        <taxon>Lactobacillales</taxon>
        <taxon>Lactobacillaceae</taxon>
        <taxon>Lactiplantibacillus</taxon>
    </lineage>
</organism>
<dbReference type="InterPro" id="IPR003339">
    <property type="entry name" value="ABC/ECF_trnsptr_transmembrane"/>
</dbReference>
<keyword evidence="2" id="KW-1003">Cell membrane</keyword>
<evidence type="ECO:0000256" key="6">
    <source>
        <dbReference type="SAM" id="Phobius"/>
    </source>
</evidence>
<comment type="caution">
    <text evidence="7">The sequence shown here is derived from an EMBL/GenBank/DDBJ whole genome shotgun (WGS) entry which is preliminary data.</text>
</comment>
<feature type="transmembrane region" description="Helical" evidence="6">
    <location>
        <begin position="171"/>
        <end position="191"/>
    </location>
</feature>
<evidence type="ECO:0000256" key="5">
    <source>
        <dbReference type="ARBA" id="ARBA00023136"/>
    </source>
</evidence>
<keyword evidence="3 6" id="KW-0812">Transmembrane</keyword>
<evidence type="ECO:0000256" key="1">
    <source>
        <dbReference type="ARBA" id="ARBA00004141"/>
    </source>
</evidence>
<dbReference type="PANTHER" id="PTHR34857:SF2">
    <property type="entry name" value="SLL0384 PROTEIN"/>
    <property type="match status" value="1"/>
</dbReference>
<dbReference type="RefSeq" id="WP_223876628.1">
    <property type="nucleotide sequence ID" value="NZ_BJDJ01000008.1"/>
</dbReference>
<evidence type="ECO:0000256" key="4">
    <source>
        <dbReference type="ARBA" id="ARBA00022989"/>
    </source>
</evidence>
<evidence type="ECO:0000256" key="2">
    <source>
        <dbReference type="ARBA" id="ARBA00022475"/>
    </source>
</evidence>
<accession>A0ABW1RZ66</accession>
<dbReference type="EMBL" id="JBHSSC010000016">
    <property type="protein sequence ID" value="MFC6180783.1"/>
    <property type="molecule type" value="Genomic_DNA"/>
</dbReference>
<dbReference type="PANTHER" id="PTHR34857">
    <property type="entry name" value="SLL0384 PROTEIN"/>
    <property type="match status" value="1"/>
</dbReference>
<gene>
    <name evidence="7" type="ORF">ACFP5Y_06090</name>
</gene>
<feature type="transmembrane region" description="Helical" evidence="6">
    <location>
        <begin position="65"/>
        <end position="98"/>
    </location>
</feature>
<comment type="subcellular location">
    <subcellularLocation>
        <location evidence="1">Membrane</location>
        <topology evidence="1">Multi-pass membrane protein</topology>
    </subcellularLocation>
</comment>
<dbReference type="CDD" id="cd16914">
    <property type="entry name" value="EcfT"/>
    <property type="match status" value="1"/>
</dbReference>
<reference evidence="8" key="1">
    <citation type="journal article" date="2019" name="Int. J. Syst. Evol. Microbiol.">
        <title>The Global Catalogue of Microorganisms (GCM) 10K type strain sequencing project: providing services to taxonomists for standard genome sequencing and annotation.</title>
        <authorList>
            <consortium name="The Broad Institute Genomics Platform"/>
            <consortium name="The Broad Institute Genome Sequencing Center for Infectious Disease"/>
            <person name="Wu L."/>
            <person name="Ma J."/>
        </authorList>
    </citation>
    <scope>NUCLEOTIDE SEQUENCE [LARGE SCALE GENOMIC DNA]</scope>
    <source>
        <strain evidence="8">CCM 8933</strain>
    </source>
</reference>
<dbReference type="InterPro" id="IPR051611">
    <property type="entry name" value="ECF_transporter_component"/>
</dbReference>
<evidence type="ECO:0000313" key="7">
    <source>
        <dbReference type="EMBL" id="MFC6180783.1"/>
    </source>
</evidence>
<keyword evidence="8" id="KW-1185">Reference proteome</keyword>
<feature type="transmembrane region" description="Helical" evidence="6">
    <location>
        <begin position="211"/>
        <end position="232"/>
    </location>
</feature>